<protein>
    <submittedName>
        <fullName evidence="1">Uncharacterized protein</fullName>
    </submittedName>
</protein>
<dbReference type="HOGENOM" id="CLU_2413489_0_0_1"/>
<reference evidence="1 2" key="1">
    <citation type="submission" date="2014-04" db="EMBL/GenBank/DDBJ databases">
        <authorList>
            <consortium name="DOE Joint Genome Institute"/>
            <person name="Kuo A."/>
            <person name="Gay G."/>
            <person name="Dore J."/>
            <person name="Kohler A."/>
            <person name="Nagy L.G."/>
            <person name="Floudas D."/>
            <person name="Copeland A."/>
            <person name="Barry K.W."/>
            <person name="Cichocki N."/>
            <person name="Veneault-Fourrey C."/>
            <person name="LaButti K."/>
            <person name="Lindquist E.A."/>
            <person name="Lipzen A."/>
            <person name="Lundell T."/>
            <person name="Morin E."/>
            <person name="Murat C."/>
            <person name="Sun H."/>
            <person name="Tunlid A."/>
            <person name="Henrissat B."/>
            <person name="Grigoriev I.V."/>
            <person name="Hibbett D.S."/>
            <person name="Martin F."/>
            <person name="Nordberg H.P."/>
            <person name="Cantor M.N."/>
            <person name="Hua S.X."/>
        </authorList>
    </citation>
    <scope>NUCLEOTIDE SEQUENCE [LARGE SCALE GENOMIC DNA]</scope>
    <source>
        <strain evidence="2">h7</strain>
    </source>
</reference>
<dbReference type="EMBL" id="KN831777">
    <property type="protein sequence ID" value="KIM42506.1"/>
    <property type="molecule type" value="Genomic_DNA"/>
</dbReference>
<name>A0A0C3CFV8_HEBCY</name>
<gene>
    <name evidence="1" type="ORF">M413DRAFT_444243</name>
</gene>
<dbReference type="Proteomes" id="UP000053424">
    <property type="component" value="Unassembled WGS sequence"/>
</dbReference>
<evidence type="ECO:0000313" key="1">
    <source>
        <dbReference type="EMBL" id="KIM42506.1"/>
    </source>
</evidence>
<proteinExistence type="predicted"/>
<sequence>MTVEVDVLQSAKLPSVGTSSSGGDRNPWCISKCTESVSKFPRKNLKTKREGRRASATVVVEYNLITPQRRFHGQLGVKSDSVNIFVIMRQDG</sequence>
<evidence type="ECO:0000313" key="2">
    <source>
        <dbReference type="Proteomes" id="UP000053424"/>
    </source>
</evidence>
<dbReference type="AlphaFoldDB" id="A0A0C3CFV8"/>
<reference evidence="2" key="2">
    <citation type="submission" date="2015-01" db="EMBL/GenBank/DDBJ databases">
        <title>Evolutionary Origins and Diversification of the Mycorrhizal Mutualists.</title>
        <authorList>
            <consortium name="DOE Joint Genome Institute"/>
            <consortium name="Mycorrhizal Genomics Consortium"/>
            <person name="Kohler A."/>
            <person name="Kuo A."/>
            <person name="Nagy L.G."/>
            <person name="Floudas D."/>
            <person name="Copeland A."/>
            <person name="Barry K.W."/>
            <person name="Cichocki N."/>
            <person name="Veneault-Fourrey C."/>
            <person name="LaButti K."/>
            <person name="Lindquist E.A."/>
            <person name="Lipzen A."/>
            <person name="Lundell T."/>
            <person name="Morin E."/>
            <person name="Murat C."/>
            <person name="Riley R."/>
            <person name="Ohm R."/>
            <person name="Sun H."/>
            <person name="Tunlid A."/>
            <person name="Henrissat B."/>
            <person name="Grigoriev I.V."/>
            <person name="Hibbett D.S."/>
            <person name="Martin F."/>
        </authorList>
    </citation>
    <scope>NUCLEOTIDE SEQUENCE [LARGE SCALE GENOMIC DNA]</scope>
    <source>
        <strain evidence="2">h7</strain>
    </source>
</reference>
<organism evidence="1 2">
    <name type="scientific">Hebeloma cylindrosporum</name>
    <dbReference type="NCBI Taxonomy" id="76867"/>
    <lineage>
        <taxon>Eukaryota</taxon>
        <taxon>Fungi</taxon>
        <taxon>Dikarya</taxon>
        <taxon>Basidiomycota</taxon>
        <taxon>Agaricomycotina</taxon>
        <taxon>Agaricomycetes</taxon>
        <taxon>Agaricomycetidae</taxon>
        <taxon>Agaricales</taxon>
        <taxon>Agaricineae</taxon>
        <taxon>Hymenogastraceae</taxon>
        <taxon>Hebeloma</taxon>
    </lineage>
</organism>
<keyword evidence="2" id="KW-1185">Reference proteome</keyword>
<accession>A0A0C3CFV8</accession>